<evidence type="ECO:0000259" key="1">
    <source>
        <dbReference type="Pfam" id="PF18962"/>
    </source>
</evidence>
<organism evidence="3 4">
    <name type="scientific">Taibaiella soli</name>
    <dbReference type="NCBI Taxonomy" id="1649169"/>
    <lineage>
        <taxon>Bacteria</taxon>
        <taxon>Pseudomonadati</taxon>
        <taxon>Bacteroidota</taxon>
        <taxon>Chitinophagia</taxon>
        <taxon>Chitinophagales</taxon>
        <taxon>Chitinophagaceae</taxon>
        <taxon>Taibaiella</taxon>
    </lineage>
</organism>
<dbReference type="EMBL" id="QKTW01000015">
    <property type="protein sequence ID" value="PZF73158.1"/>
    <property type="molecule type" value="Genomic_DNA"/>
</dbReference>
<reference evidence="3 4" key="1">
    <citation type="submission" date="2018-06" db="EMBL/GenBank/DDBJ databases">
        <title>Mucibacter soli gen. nov., sp. nov., a new member of the family Chitinophagaceae producing mucin.</title>
        <authorList>
            <person name="Kim M.-K."/>
            <person name="Park S."/>
            <person name="Kim T.-S."/>
            <person name="Joung Y."/>
            <person name="Han J.-H."/>
            <person name="Kim S.B."/>
        </authorList>
    </citation>
    <scope>NUCLEOTIDE SEQUENCE [LARGE SCALE GENOMIC DNA]</scope>
    <source>
        <strain evidence="3 4">R1-15</strain>
    </source>
</reference>
<name>A0A2W2AZN4_9BACT</name>
<feature type="domain" description="GEVED" evidence="2">
    <location>
        <begin position="907"/>
        <end position="980"/>
    </location>
</feature>
<evidence type="ECO:0000313" key="3">
    <source>
        <dbReference type="EMBL" id="PZF73158.1"/>
    </source>
</evidence>
<proteinExistence type="predicted"/>
<dbReference type="Pfam" id="PF20009">
    <property type="entry name" value="GEVED"/>
    <property type="match status" value="3"/>
</dbReference>
<feature type="domain" description="Secretion system C-terminal sorting" evidence="1">
    <location>
        <begin position="1267"/>
        <end position="1343"/>
    </location>
</feature>
<feature type="domain" description="GEVED" evidence="2">
    <location>
        <begin position="1166"/>
        <end position="1246"/>
    </location>
</feature>
<sequence length="1345" mass="146047">MYIPMELPCTRKNPKRYGNAKKSRRWGQALVLFFTAAMGVNKASAYCNTSLGGGSSNSIDSIAILGTTLNNGSPGAATGYYTDYSSSTLAYQTASIMQGQTYTLHAVFGTAAISSLWIDYDNSGTFDASEWVQITTTTAGNDVQFTVPLNAAVGTVGMRVRSRATGNLNGPNDACTNFGSGETEDYVLTIVAAPPCTGVPVAGTTVLQNSPCYNTAAILGLTGSSIASGLTYSWQTFQGGNWVDVTGGSGANTSQYITDPVTTTEQYRCKVKCNSVTPDSSYSSALTVAPSYGAMPYTEDFESIVNDEDLPGCVTTTSYYVNTYISATGYNNMDNHTPNGSKYAWFQSGCSDYMFTDALNLTANTSYQISFWYVTDGYQGWNTLQAAVGTQNLASAMTLIGNPVTNPANQTYKKYTAIFTPTTTGAYYFGIYCDATWYPSALSFDDIHVEEMLPCSGQPTAGSIDPGGPVVGCPGSTFDLTTDGTSIAANLTYQWLQHDNTTTAWTPVATGGTTDEYMTAALSDTMHYCLKVTCTTSGLSDTTGELEIDVPRMQYAALPYLESFENWTDHCATADNPDSNWTNIPAEGENSWRRDDQGGTAGWYPYGPYSPVSVIGQHSATFASTNAMPGQKGTLDVYVDCSSLPGNKDLIFDFNNNSGSDSLNVYLSTDAGFTFTQLGAYNVSTSSSGWDEVVLPINSNNPKCVIRFEAVSDWGGTDMGLDYVRIVPPCSGAPMAGSMKPVTPCVNTDFQLELLNYPLASGITYQWQYSADDITYLNVPNGNQMYGTENISVATYFRCIVTCANSGLSDTTASYLATLAPFYMCYCNSAALDGDAEDIGNVTIKTQPANVVLLDNGVASPLEYNNDAVNMYTDFRTSISPVPLFMDSTYNASITEITSYSFTDCSVAGFIDYNRDGIFQSTEMIFSGMTAYPNQDVNANFTVPLGDSTGITGMRFILEEGSTTINPCGSYYYGETEDYLAELFFPNCGGPSNPGVAHISDTSMCPDYDFMLTDTTHQKNMNGMVWSWQESTDYGNNWTDIPNSDYHDTLTHTFIGLAWYRMKMVCGNSGDSTFSNVVEVHTKPPYKCYCHSIAVGGLSADSSDIGAFSFGDYVFSTTGPHLKNGKAIRGRTDNTDLSTIELYVDTTYEVDVYQILRSATHADAKITMFMDYNNNLAYDIPDERVFTVYTTSNDWYKTINVTIPSNVIPDVPTGLRVIINNNVGPNVPSDEACGTYTSGETEDYNVIFRKANPVSVGSINNLEDLNIYPNPTTGKFSVRFNTTRNIEKMQIRVTNVTGQQVIVRNYKNVTSSFSEMMDLGDNARGVYFVEIEADGQKVINKLVLR</sequence>
<dbReference type="InterPro" id="IPR045474">
    <property type="entry name" value="GEVED"/>
</dbReference>
<keyword evidence="4" id="KW-1185">Reference proteome</keyword>
<dbReference type="Pfam" id="PF18962">
    <property type="entry name" value="Por_Secre_tail"/>
    <property type="match status" value="1"/>
</dbReference>
<evidence type="ECO:0000259" key="2">
    <source>
        <dbReference type="Pfam" id="PF20009"/>
    </source>
</evidence>
<dbReference type="Gene3D" id="2.60.120.260">
    <property type="entry name" value="Galactose-binding domain-like"/>
    <property type="match status" value="1"/>
</dbReference>
<accession>A0A2W2AZN4</accession>
<comment type="caution">
    <text evidence="3">The sequence shown here is derived from an EMBL/GenBank/DDBJ whole genome shotgun (WGS) entry which is preliminary data.</text>
</comment>
<dbReference type="Gene3D" id="2.60.120.200">
    <property type="match status" value="1"/>
</dbReference>
<gene>
    <name evidence="3" type="ORF">DN068_09815</name>
</gene>
<dbReference type="InterPro" id="IPR026444">
    <property type="entry name" value="Secre_tail"/>
</dbReference>
<evidence type="ECO:0000313" key="4">
    <source>
        <dbReference type="Proteomes" id="UP000248745"/>
    </source>
</evidence>
<dbReference type="OrthoDB" id="614723at2"/>
<dbReference type="Proteomes" id="UP000248745">
    <property type="component" value="Unassembled WGS sequence"/>
</dbReference>
<protein>
    <submittedName>
        <fullName evidence="3">Uncharacterized protein</fullName>
    </submittedName>
</protein>
<feature type="domain" description="GEVED" evidence="2">
    <location>
        <begin position="116"/>
        <end position="188"/>
    </location>
</feature>
<dbReference type="NCBIfam" id="TIGR04183">
    <property type="entry name" value="Por_Secre_tail"/>
    <property type="match status" value="1"/>
</dbReference>